<feature type="domain" description="PilZ" evidence="4">
    <location>
        <begin position="120"/>
        <end position="220"/>
    </location>
</feature>
<evidence type="ECO:0000313" key="6">
    <source>
        <dbReference type="EMBL" id="PXV65763.1"/>
    </source>
</evidence>
<dbReference type="InterPro" id="IPR009926">
    <property type="entry name" value="T3SS_YcgR_PilZN"/>
</dbReference>
<organism evidence="6 7">
    <name type="scientific">Sinimarinibacterium flocculans</name>
    <dbReference type="NCBI Taxonomy" id="985250"/>
    <lineage>
        <taxon>Bacteria</taxon>
        <taxon>Pseudomonadati</taxon>
        <taxon>Pseudomonadota</taxon>
        <taxon>Gammaproteobacteria</taxon>
        <taxon>Nevskiales</taxon>
        <taxon>Nevskiaceae</taxon>
        <taxon>Sinimarinibacterium</taxon>
    </lineage>
</organism>
<dbReference type="Pfam" id="PF07238">
    <property type="entry name" value="PilZ"/>
    <property type="match status" value="1"/>
</dbReference>
<protein>
    <submittedName>
        <fullName evidence="6">C-di-GMP-binding flagellar brake protein YcgR</fullName>
    </submittedName>
</protein>
<dbReference type="Pfam" id="PF07317">
    <property type="entry name" value="PilZN"/>
    <property type="match status" value="1"/>
</dbReference>
<dbReference type="Gene3D" id="2.30.110.10">
    <property type="entry name" value="Electron Transport, Fmn-binding Protein, Chain A"/>
    <property type="match status" value="1"/>
</dbReference>
<dbReference type="OrthoDB" id="5572581at2"/>
<dbReference type="GO" id="GO:0035438">
    <property type="term" value="F:cyclic-di-GMP binding"/>
    <property type="evidence" value="ECO:0007669"/>
    <property type="project" value="InterPro"/>
</dbReference>
<dbReference type="InterPro" id="IPR012349">
    <property type="entry name" value="Split_barrel_FMN-bd"/>
</dbReference>
<feature type="domain" description="Type III secretion system flagellar brake protein YcgR PilZN" evidence="5">
    <location>
        <begin position="18"/>
        <end position="116"/>
    </location>
</feature>
<evidence type="ECO:0000256" key="1">
    <source>
        <dbReference type="ARBA" id="ARBA00022636"/>
    </source>
</evidence>
<evidence type="ECO:0000313" key="7">
    <source>
        <dbReference type="Proteomes" id="UP000248330"/>
    </source>
</evidence>
<keyword evidence="6" id="KW-0969">Cilium</keyword>
<dbReference type="Proteomes" id="UP000248330">
    <property type="component" value="Unassembled WGS sequence"/>
</dbReference>
<proteinExistence type="predicted"/>
<evidence type="ECO:0000256" key="2">
    <source>
        <dbReference type="ARBA" id="ARBA00022741"/>
    </source>
</evidence>
<dbReference type="RefSeq" id="WP_110266146.1">
    <property type="nucleotide sequence ID" value="NZ_CAWNXA010000009.1"/>
</dbReference>
<sequence length="235" mass="25246">MNEASTPAADAGPTPTLLSQRERILDLLHRLRLHHELLSLRPHGSLGAHASIVLAVDPATGIDFDDPHPALHAAVGDVLSVRGRIDGSDLRFVCPVVGPSRIGGRPALRTELPTEMAMLERRAAYRVRLPVDAGITAATLDGRQGLELTDLSHLGAGAQAGRSSAIEPGDLLQLRINLPETRVDTAAEVRSSRPAGGGLRLGLRFAGLGREARQRLTQAIHRIERQLIRHARGLR</sequence>
<dbReference type="InterPro" id="IPR009875">
    <property type="entry name" value="PilZ_domain"/>
</dbReference>
<dbReference type="SUPFAM" id="SSF141371">
    <property type="entry name" value="PilZ domain-like"/>
    <property type="match status" value="1"/>
</dbReference>
<accession>A0A318E5J0</accession>
<dbReference type="Gene3D" id="2.40.10.220">
    <property type="entry name" value="predicted glycosyltransferase like domains"/>
    <property type="match status" value="1"/>
</dbReference>
<evidence type="ECO:0000256" key="3">
    <source>
        <dbReference type="ARBA" id="ARBA00023143"/>
    </source>
</evidence>
<keyword evidence="6" id="KW-0282">Flagellum</keyword>
<keyword evidence="7" id="KW-1185">Reference proteome</keyword>
<evidence type="ECO:0000259" key="4">
    <source>
        <dbReference type="Pfam" id="PF07238"/>
    </source>
</evidence>
<evidence type="ECO:0000259" key="5">
    <source>
        <dbReference type="Pfam" id="PF07317"/>
    </source>
</evidence>
<dbReference type="EMBL" id="QICN01000009">
    <property type="protein sequence ID" value="PXV65763.1"/>
    <property type="molecule type" value="Genomic_DNA"/>
</dbReference>
<name>A0A318E5J0_9GAMM</name>
<keyword evidence="1" id="KW-0973">c-di-GMP</keyword>
<dbReference type="AlphaFoldDB" id="A0A318E5J0"/>
<comment type="caution">
    <text evidence="6">The sequence shown here is derived from an EMBL/GenBank/DDBJ whole genome shotgun (WGS) entry which is preliminary data.</text>
</comment>
<reference evidence="6 7" key="1">
    <citation type="submission" date="2018-04" db="EMBL/GenBank/DDBJ databases">
        <title>Genomic Encyclopedia of Type Strains, Phase IV (KMG-IV): sequencing the most valuable type-strain genomes for metagenomic binning, comparative biology and taxonomic classification.</title>
        <authorList>
            <person name="Goeker M."/>
        </authorList>
    </citation>
    <scope>NUCLEOTIDE SEQUENCE [LARGE SCALE GENOMIC DNA]</scope>
    <source>
        <strain evidence="6 7">DSM 104150</strain>
    </source>
</reference>
<keyword evidence="2" id="KW-0547">Nucleotide-binding</keyword>
<keyword evidence="6" id="KW-0966">Cell projection</keyword>
<keyword evidence="3" id="KW-0975">Bacterial flagellum</keyword>
<gene>
    <name evidence="6" type="ORF">C8D93_109142</name>
</gene>